<dbReference type="Proteomes" id="UP000634136">
    <property type="component" value="Unassembled WGS sequence"/>
</dbReference>
<evidence type="ECO:0000259" key="3">
    <source>
        <dbReference type="Pfam" id="PF23468"/>
    </source>
</evidence>
<feature type="domain" description="Plastid division protein CDP1-like 1st alpha solenoid" evidence="4">
    <location>
        <begin position="181"/>
        <end position="328"/>
    </location>
</feature>
<keyword evidence="1" id="KW-0472">Membrane</keyword>
<dbReference type="GO" id="GO:0010020">
    <property type="term" value="P:chloroplast fission"/>
    <property type="evidence" value="ECO:0007669"/>
    <property type="project" value="TreeGrafter"/>
</dbReference>
<protein>
    <submittedName>
        <fullName evidence="5">Plastid division protein CDP1, chloroplastic-like</fullName>
    </submittedName>
</protein>
<dbReference type="Pfam" id="PF23468">
    <property type="entry name" value="ARC6"/>
    <property type="match status" value="1"/>
</dbReference>
<dbReference type="EMBL" id="JAAIUW010000008">
    <property type="protein sequence ID" value="KAF7820304.1"/>
    <property type="molecule type" value="Genomic_DNA"/>
</dbReference>
<evidence type="ECO:0000259" key="4">
    <source>
        <dbReference type="Pfam" id="PF25515"/>
    </source>
</evidence>
<dbReference type="GO" id="GO:0009706">
    <property type="term" value="C:chloroplast inner membrane"/>
    <property type="evidence" value="ECO:0007669"/>
    <property type="project" value="TreeGrafter"/>
</dbReference>
<dbReference type="InterPro" id="IPR058032">
    <property type="entry name" value="CDP1-like_a_solenoid_1"/>
</dbReference>
<evidence type="ECO:0000313" key="5">
    <source>
        <dbReference type="EMBL" id="KAF7820304.1"/>
    </source>
</evidence>
<sequence>MAFANAALIVPSLYCVSRFNFSVRHQEDHKVSFSGFPAESSSGFCSSTFCVGSHAKRSDVAIGKRKLNAVDTGIVENAQTKSSVEIPVTCYQGQSSFIFRCSLYHSLRIILQLIGVPDQAEKDEIVKSVMALKKVEIEEGYTMDVVVSRQDLLMDVRDKLLFEPEYAGNVKEKIPPKSSIRIPWSWFPGALCLLQEVGESKLVLDIGRESLQRQDAKPYTHDLLLSMALAECAIAKVGFEKNKVSQGFEALARAQCLLRGNPSLAKMRLLSQIEESLEELAPACTLELLGMPQTPENADRRRGAIAALRELLRQGLDVETSCQVQDWPSFLSQAFSRLLASEIVDLLPWDNLTMTRRNKKTLESQNQRVVIDSNCFYRAFIAHLALGFSSKQKDLINKAKNICECLIASEGIDLKFEEAFCLFLLGQGTEAEAVKQLKQLELNSNSNHNSVSGKAIVDVSAANLSLEMWLKDTVLSSFPDTQECSPSLIYFFNAEKRTSGAKKGKGAPEASPTICHRPLSPSVALQRRDFEEARSYTNSSPHLGFAVKQLAPTDLKSSLLSGKNDNGSNLNESPAQLKRNLGSHRNGFWDNYFTHAHIIGRISYFTVLGCIVFATFKLLGMKLSKTRTGSHLASTRAKGNIAWTTDSSVDYNIGSAYIKGSNIADRLKKLLSMVKIMYRSDARHQSTLRTASAPPSSFINLYKRPMPVEEAETLVKQWQTIKAEALGPSHQVHSLAQVLDESMLAQWLDLADAAREKSCHWKIILLKVSVLRADILSNENGAEMAEIETLLEEAAELVDGSPQNNPNYYSTYQVKYVLKRQDDGSWKFCEGAIEIP</sequence>
<evidence type="ECO:0000259" key="2">
    <source>
        <dbReference type="Pfam" id="PF13355"/>
    </source>
</evidence>
<dbReference type="InterPro" id="IPR025344">
    <property type="entry name" value="CDP1-like_IMS"/>
</dbReference>
<keyword evidence="1" id="KW-0812">Transmembrane</keyword>
<dbReference type="PANTHER" id="PTHR33925">
    <property type="entry name" value="PLASTID DIVISION PROTEIN CDP1, CHLOROPLASTIC-RELATED"/>
    <property type="match status" value="1"/>
</dbReference>
<comment type="caution">
    <text evidence="5">The sequence shown here is derived from an EMBL/GenBank/DDBJ whole genome shotgun (WGS) entry which is preliminary data.</text>
</comment>
<feature type="transmembrane region" description="Helical" evidence="1">
    <location>
        <begin position="602"/>
        <end position="620"/>
    </location>
</feature>
<evidence type="ECO:0000256" key="1">
    <source>
        <dbReference type="SAM" id="Phobius"/>
    </source>
</evidence>
<organism evidence="5 6">
    <name type="scientific">Senna tora</name>
    <dbReference type="NCBI Taxonomy" id="362788"/>
    <lineage>
        <taxon>Eukaryota</taxon>
        <taxon>Viridiplantae</taxon>
        <taxon>Streptophyta</taxon>
        <taxon>Embryophyta</taxon>
        <taxon>Tracheophyta</taxon>
        <taxon>Spermatophyta</taxon>
        <taxon>Magnoliopsida</taxon>
        <taxon>eudicotyledons</taxon>
        <taxon>Gunneridae</taxon>
        <taxon>Pentapetalae</taxon>
        <taxon>rosids</taxon>
        <taxon>fabids</taxon>
        <taxon>Fabales</taxon>
        <taxon>Fabaceae</taxon>
        <taxon>Caesalpinioideae</taxon>
        <taxon>Cassia clade</taxon>
        <taxon>Senna</taxon>
    </lineage>
</organism>
<dbReference type="Pfam" id="PF13355">
    <property type="entry name" value="ARC6-like_IMS"/>
    <property type="match status" value="1"/>
</dbReference>
<reference evidence="5" key="1">
    <citation type="submission" date="2020-09" db="EMBL/GenBank/DDBJ databases">
        <title>Genome-Enabled Discovery of Anthraquinone Biosynthesis in Senna tora.</title>
        <authorList>
            <person name="Kang S.-H."/>
            <person name="Pandey R.P."/>
            <person name="Lee C.-M."/>
            <person name="Sim J.-S."/>
            <person name="Jeong J.-T."/>
            <person name="Choi B.-S."/>
            <person name="Jung M."/>
            <person name="Ginzburg D."/>
            <person name="Zhao K."/>
            <person name="Won S.Y."/>
            <person name="Oh T.-J."/>
            <person name="Yu Y."/>
            <person name="Kim N.-H."/>
            <person name="Lee O.R."/>
            <person name="Lee T.-H."/>
            <person name="Bashyal P."/>
            <person name="Kim T.-S."/>
            <person name="Lee W.-H."/>
            <person name="Kawkins C."/>
            <person name="Kim C.-K."/>
            <person name="Kim J.S."/>
            <person name="Ahn B.O."/>
            <person name="Rhee S.Y."/>
            <person name="Sohng J.K."/>
        </authorList>
    </citation>
    <scope>NUCLEOTIDE SEQUENCE</scope>
    <source>
        <tissue evidence="5">Leaf</tissue>
    </source>
</reference>
<feature type="domain" description="Plastid division protein CDP1-like IMS" evidence="2">
    <location>
        <begin position="711"/>
        <end position="828"/>
    </location>
</feature>
<dbReference type="Pfam" id="PF25515">
    <property type="entry name" value="Arm_PDR"/>
    <property type="match status" value="1"/>
</dbReference>
<gene>
    <name evidence="5" type="ORF">G2W53_025759</name>
</gene>
<dbReference type="PANTHER" id="PTHR33925:SF2">
    <property type="entry name" value="PLASTID DIVISION PROTEIN CDP1, CHLOROPLASTIC"/>
    <property type="match status" value="1"/>
</dbReference>
<dbReference type="AlphaFoldDB" id="A0A834TMT6"/>
<proteinExistence type="predicted"/>
<feature type="domain" description="Plastid division protein CDP1-like 2nd alpha solenoid" evidence="3">
    <location>
        <begin position="363"/>
        <end position="495"/>
    </location>
</feature>
<keyword evidence="6" id="KW-1185">Reference proteome</keyword>
<keyword evidence="1" id="KW-1133">Transmembrane helix</keyword>
<dbReference type="OrthoDB" id="1708707at2759"/>
<name>A0A834TMT6_9FABA</name>
<dbReference type="InterPro" id="IPR057137">
    <property type="entry name" value="CDP1-like_a_solenoid_2"/>
</dbReference>
<accession>A0A834TMT6</accession>
<dbReference type="InterPro" id="IPR044685">
    <property type="entry name" value="CPD1-like"/>
</dbReference>
<evidence type="ECO:0000313" key="6">
    <source>
        <dbReference type="Proteomes" id="UP000634136"/>
    </source>
</evidence>